<evidence type="ECO:0000256" key="5">
    <source>
        <dbReference type="ARBA" id="ARBA00022723"/>
    </source>
</evidence>
<dbReference type="GO" id="GO:0006432">
    <property type="term" value="P:phenylalanyl-tRNA aminoacylation"/>
    <property type="evidence" value="ECO:0007669"/>
    <property type="project" value="InterPro"/>
</dbReference>
<evidence type="ECO:0000256" key="10">
    <source>
        <dbReference type="ARBA" id="ARBA00023146"/>
    </source>
</evidence>
<protein>
    <recommendedName>
        <fullName evidence="2">phenylalanine--tRNA ligase</fullName>
        <ecNumber evidence="2">6.1.1.20</ecNumber>
    </recommendedName>
</protein>
<dbReference type="InterPro" id="IPR045864">
    <property type="entry name" value="aa-tRNA-synth_II/BPL/LPL"/>
</dbReference>
<evidence type="ECO:0000256" key="3">
    <source>
        <dbReference type="ARBA" id="ARBA00022490"/>
    </source>
</evidence>
<evidence type="ECO:0000256" key="2">
    <source>
        <dbReference type="ARBA" id="ARBA00012814"/>
    </source>
</evidence>
<dbReference type="GO" id="GO:0004826">
    <property type="term" value="F:phenylalanine-tRNA ligase activity"/>
    <property type="evidence" value="ECO:0007669"/>
    <property type="project" value="UniProtKB-EC"/>
</dbReference>
<feature type="domain" description="Aminoacyl-transfer RNA synthetases class-II family profile" evidence="13">
    <location>
        <begin position="36"/>
        <end position="259"/>
    </location>
</feature>
<evidence type="ECO:0000256" key="6">
    <source>
        <dbReference type="ARBA" id="ARBA00022741"/>
    </source>
</evidence>
<keyword evidence="9" id="KW-0648">Protein biosynthesis</keyword>
<dbReference type="Pfam" id="PF01409">
    <property type="entry name" value="tRNA-synt_2d"/>
    <property type="match status" value="1"/>
</dbReference>
<dbReference type="Proteomes" id="UP000178841">
    <property type="component" value="Unassembled WGS sequence"/>
</dbReference>
<name>A0A1G2CSM7_9BACT</name>
<proteinExistence type="predicted"/>
<dbReference type="GO" id="GO:0046872">
    <property type="term" value="F:metal ion binding"/>
    <property type="evidence" value="ECO:0007669"/>
    <property type="project" value="UniProtKB-KW"/>
</dbReference>
<reference evidence="14 15" key="1">
    <citation type="journal article" date="2016" name="Nat. Commun.">
        <title>Thousands of microbial genomes shed light on interconnected biogeochemical processes in an aquifer system.</title>
        <authorList>
            <person name="Anantharaman K."/>
            <person name="Brown C.T."/>
            <person name="Hug L.A."/>
            <person name="Sharon I."/>
            <person name="Castelle C.J."/>
            <person name="Probst A.J."/>
            <person name="Thomas B.C."/>
            <person name="Singh A."/>
            <person name="Wilkins M.J."/>
            <person name="Karaoz U."/>
            <person name="Brodie E.L."/>
            <person name="Williams K.H."/>
            <person name="Hubbard S.S."/>
            <person name="Banfield J.F."/>
        </authorList>
    </citation>
    <scope>NUCLEOTIDE SEQUENCE [LARGE SCALE GENOMIC DNA]</scope>
</reference>
<dbReference type="SUPFAM" id="SSF55681">
    <property type="entry name" value="Class II aaRS and biotin synthetases"/>
    <property type="match status" value="1"/>
</dbReference>
<evidence type="ECO:0000313" key="14">
    <source>
        <dbReference type="EMBL" id="OGZ03671.1"/>
    </source>
</evidence>
<dbReference type="InterPro" id="IPR002319">
    <property type="entry name" value="Phenylalanyl-tRNA_Synthase"/>
</dbReference>
<keyword evidence="7" id="KW-0067">ATP-binding</keyword>
<keyword evidence="6" id="KW-0547">Nucleotide-binding</keyword>
<keyword evidence="8" id="KW-0460">Magnesium</keyword>
<dbReference type="GO" id="GO:0005524">
    <property type="term" value="F:ATP binding"/>
    <property type="evidence" value="ECO:0007669"/>
    <property type="project" value="UniProtKB-KW"/>
</dbReference>
<evidence type="ECO:0000313" key="15">
    <source>
        <dbReference type="Proteomes" id="UP000178841"/>
    </source>
</evidence>
<dbReference type="PANTHER" id="PTHR11538:SF41">
    <property type="entry name" value="PHENYLALANINE--TRNA LIGASE, MITOCHONDRIAL"/>
    <property type="match status" value="1"/>
</dbReference>
<evidence type="ECO:0000256" key="8">
    <source>
        <dbReference type="ARBA" id="ARBA00022842"/>
    </source>
</evidence>
<organism evidence="14 15">
    <name type="scientific">Candidatus Lloydbacteria bacterium RIFCSPHIGHO2_01_FULL_41_20</name>
    <dbReference type="NCBI Taxonomy" id="1798657"/>
    <lineage>
        <taxon>Bacteria</taxon>
        <taxon>Candidatus Lloydiibacteriota</taxon>
    </lineage>
</organism>
<dbReference type="PROSITE" id="PS50862">
    <property type="entry name" value="AA_TRNA_LIGASE_II"/>
    <property type="match status" value="1"/>
</dbReference>
<feature type="region of interest" description="Disordered" evidence="12">
    <location>
        <begin position="1"/>
        <end position="24"/>
    </location>
</feature>
<keyword evidence="5" id="KW-0479">Metal-binding</keyword>
<evidence type="ECO:0000256" key="1">
    <source>
        <dbReference type="ARBA" id="ARBA00004496"/>
    </source>
</evidence>
<keyword evidence="3" id="KW-0963">Cytoplasm</keyword>
<gene>
    <name evidence="14" type="ORF">A2648_01810</name>
</gene>
<feature type="compositionally biased region" description="Basic residues" evidence="12">
    <location>
        <begin position="1"/>
        <end position="11"/>
    </location>
</feature>
<keyword evidence="4 14" id="KW-0436">Ligase</keyword>
<dbReference type="GO" id="GO:0005737">
    <property type="term" value="C:cytoplasm"/>
    <property type="evidence" value="ECO:0007669"/>
    <property type="project" value="UniProtKB-SubCell"/>
</dbReference>
<dbReference type="NCBIfam" id="TIGR00468">
    <property type="entry name" value="pheS"/>
    <property type="match status" value="1"/>
</dbReference>
<dbReference type="InterPro" id="IPR006195">
    <property type="entry name" value="aa-tRNA-synth_II"/>
</dbReference>
<dbReference type="InterPro" id="IPR004529">
    <property type="entry name" value="Phe-tRNA-synth_IIc_asu"/>
</dbReference>
<dbReference type="EMBL" id="MHLH01000015">
    <property type="protein sequence ID" value="OGZ03671.1"/>
    <property type="molecule type" value="Genomic_DNA"/>
</dbReference>
<sequence length="260" mass="29606">MPQKKDKKRKDKGNARSEPVGHFHPLTQVINDAVSIFAEMGFVVASGPEVETEHYNFDVLNIPDNHPARDMWDTFWLKPKSAKKLLRTHTSPVQARYMEKNKPPIRIISPGKTFRYEATDATHEAQFYQIEGLMIDKDITLAHLKGILEIFFSKFFGKKTDIRFRPSYFPFVEPGVEVDISCFKCSGKGGKCSLCKGNGFIEIMGAGMVHPYVLKQVGIDPNVYQGFAFGTGVDRLAMLKYEIDDIRLFYQGDLRLVNQF</sequence>
<keyword evidence="10" id="KW-0030">Aminoacyl-tRNA synthetase</keyword>
<comment type="catalytic activity">
    <reaction evidence="11">
        <text>tRNA(Phe) + L-phenylalanine + ATP = L-phenylalanyl-tRNA(Phe) + AMP + diphosphate + H(+)</text>
        <dbReference type="Rhea" id="RHEA:19413"/>
        <dbReference type="Rhea" id="RHEA-COMP:9668"/>
        <dbReference type="Rhea" id="RHEA-COMP:9699"/>
        <dbReference type="ChEBI" id="CHEBI:15378"/>
        <dbReference type="ChEBI" id="CHEBI:30616"/>
        <dbReference type="ChEBI" id="CHEBI:33019"/>
        <dbReference type="ChEBI" id="CHEBI:58095"/>
        <dbReference type="ChEBI" id="CHEBI:78442"/>
        <dbReference type="ChEBI" id="CHEBI:78531"/>
        <dbReference type="ChEBI" id="CHEBI:456215"/>
        <dbReference type="EC" id="6.1.1.20"/>
    </reaction>
</comment>
<comment type="caution">
    <text evidence="14">The sequence shown here is derived from an EMBL/GenBank/DDBJ whole genome shotgun (WGS) entry which is preliminary data.</text>
</comment>
<comment type="subcellular location">
    <subcellularLocation>
        <location evidence="1">Cytoplasm</location>
    </subcellularLocation>
</comment>
<feature type="compositionally biased region" description="Basic and acidic residues" evidence="12">
    <location>
        <begin position="12"/>
        <end position="21"/>
    </location>
</feature>
<evidence type="ECO:0000256" key="12">
    <source>
        <dbReference type="SAM" id="MobiDB-lite"/>
    </source>
</evidence>
<dbReference type="CDD" id="cd00496">
    <property type="entry name" value="PheRS_alpha_core"/>
    <property type="match status" value="1"/>
</dbReference>
<evidence type="ECO:0000256" key="9">
    <source>
        <dbReference type="ARBA" id="ARBA00022917"/>
    </source>
</evidence>
<dbReference type="STRING" id="1798657.A2648_01810"/>
<accession>A0A1G2CSM7</accession>
<dbReference type="EC" id="6.1.1.20" evidence="2"/>
<evidence type="ECO:0000256" key="4">
    <source>
        <dbReference type="ARBA" id="ARBA00022598"/>
    </source>
</evidence>
<evidence type="ECO:0000256" key="7">
    <source>
        <dbReference type="ARBA" id="ARBA00022840"/>
    </source>
</evidence>
<evidence type="ECO:0000259" key="13">
    <source>
        <dbReference type="PROSITE" id="PS50862"/>
    </source>
</evidence>
<dbReference type="Gene3D" id="3.30.930.10">
    <property type="entry name" value="Bira Bifunctional Protein, Domain 2"/>
    <property type="match status" value="1"/>
</dbReference>
<dbReference type="AlphaFoldDB" id="A0A1G2CSM7"/>
<dbReference type="PANTHER" id="PTHR11538">
    <property type="entry name" value="PHENYLALANYL-TRNA SYNTHETASE"/>
    <property type="match status" value="1"/>
</dbReference>
<dbReference type="GO" id="GO:0000049">
    <property type="term" value="F:tRNA binding"/>
    <property type="evidence" value="ECO:0007669"/>
    <property type="project" value="InterPro"/>
</dbReference>
<evidence type="ECO:0000256" key="11">
    <source>
        <dbReference type="ARBA" id="ARBA00049255"/>
    </source>
</evidence>